<accession>A0A520N434</accession>
<dbReference type="EMBL" id="SHBF01000004">
    <property type="protein sequence ID" value="RZO28257.1"/>
    <property type="molecule type" value="Genomic_DNA"/>
</dbReference>
<dbReference type="PANTHER" id="PTHR30383:SF5">
    <property type="entry name" value="SGNH HYDROLASE-TYPE ESTERASE DOMAIN-CONTAINING PROTEIN"/>
    <property type="match status" value="1"/>
</dbReference>
<dbReference type="Gene3D" id="3.40.50.1110">
    <property type="entry name" value="SGNH hydrolase"/>
    <property type="match status" value="1"/>
</dbReference>
<dbReference type="PROSITE" id="PS51257">
    <property type="entry name" value="PROKAR_LIPOPROTEIN"/>
    <property type="match status" value="1"/>
</dbReference>
<gene>
    <name evidence="2" type="ORF">EVA93_01345</name>
</gene>
<comment type="caution">
    <text evidence="2">The sequence shown here is derived from an EMBL/GenBank/DDBJ whole genome shotgun (WGS) entry which is preliminary data.</text>
</comment>
<dbReference type="InterPro" id="IPR013830">
    <property type="entry name" value="SGNH_hydro"/>
</dbReference>
<dbReference type="SUPFAM" id="SSF52266">
    <property type="entry name" value="SGNH hydrolase"/>
    <property type="match status" value="1"/>
</dbReference>
<evidence type="ECO:0000313" key="3">
    <source>
        <dbReference type="Proteomes" id="UP000318710"/>
    </source>
</evidence>
<evidence type="ECO:0000259" key="1">
    <source>
        <dbReference type="Pfam" id="PF13472"/>
    </source>
</evidence>
<reference evidence="2 3" key="1">
    <citation type="submission" date="2019-02" db="EMBL/GenBank/DDBJ databases">
        <title>Prokaryotic population dynamics and viral predation in marine succession experiment using metagenomics: the confinement effect.</title>
        <authorList>
            <person name="Haro-Moreno J.M."/>
            <person name="Rodriguez-Valera F."/>
            <person name="Lopez-Perez M."/>
        </authorList>
    </citation>
    <scope>NUCLEOTIDE SEQUENCE [LARGE SCALE GENOMIC DNA]</scope>
    <source>
        <strain evidence="2">MED-G160</strain>
    </source>
</reference>
<sequence length="256" mass="29972">MNKKFLIISTFFILIGCSDSFVELEDRVKIHAEKNGIKKSYFQVKKEALYIQQWSKDDTFIDEINEFKRLDKENFPEKGKILFTGSSSIRFWYTLKEDMEPLEVLNRGFGGAQISHVIYHFEEIIKPYKPKAIVFFCGTNDLTALKTPKETMGDFKIFLSLVRNEFGNIKVYVIGIKPSVDRLYLDKEERIFNSSIKLLASQDAYLEYIDVWDSMLSEDGSRMPELFIEDGLHMNKKGYEVWTKQVRKSLSKDFNI</sequence>
<dbReference type="PANTHER" id="PTHR30383">
    <property type="entry name" value="THIOESTERASE 1/PROTEASE 1/LYSOPHOSPHOLIPASE L1"/>
    <property type="match status" value="1"/>
</dbReference>
<dbReference type="GO" id="GO:0004622">
    <property type="term" value="F:phosphatidylcholine lysophospholipase activity"/>
    <property type="evidence" value="ECO:0007669"/>
    <property type="project" value="TreeGrafter"/>
</dbReference>
<dbReference type="InterPro" id="IPR036514">
    <property type="entry name" value="SGNH_hydro_sf"/>
</dbReference>
<evidence type="ECO:0000313" key="2">
    <source>
        <dbReference type="EMBL" id="RZO28257.1"/>
    </source>
</evidence>
<protein>
    <recommendedName>
        <fullName evidence="1">SGNH hydrolase-type esterase domain-containing protein</fullName>
    </recommendedName>
</protein>
<dbReference type="AlphaFoldDB" id="A0A520N434"/>
<organism evidence="2 3">
    <name type="scientific">SAR86 cluster bacterium</name>
    <dbReference type="NCBI Taxonomy" id="2030880"/>
    <lineage>
        <taxon>Bacteria</taxon>
        <taxon>Pseudomonadati</taxon>
        <taxon>Pseudomonadota</taxon>
        <taxon>Gammaproteobacteria</taxon>
        <taxon>SAR86 cluster</taxon>
    </lineage>
</organism>
<feature type="domain" description="SGNH hydrolase-type esterase" evidence="1">
    <location>
        <begin position="95"/>
        <end position="241"/>
    </location>
</feature>
<name>A0A520N434_9GAMM</name>
<dbReference type="InterPro" id="IPR051532">
    <property type="entry name" value="Ester_Hydrolysis_Enzymes"/>
</dbReference>
<proteinExistence type="predicted"/>
<dbReference type="Pfam" id="PF13472">
    <property type="entry name" value="Lipase_GDSL_2"/>
    <property type="match status" value="1"/>
</dbReference>
<dbReference type="Proteomes" id="UP000318710">
    <property type="component" value="Unassembled WGS sequence"/>
</dbReference>